<dbReference type="EMBL" id="CALNXI010002309">
    <property type="protein sequence ID" value="CAH3186114.1"/>
    <property type="molecule type" value="Genomic_DNA"/>
</dbReference>
<reference evidence="2 3" key="1">
    <citation type="submission" date="2022-05" db="EMBL/GenBank/DDBJ databases">
        <authorList>
            <consortium name="Genoscope - CEA"/>
            <person name="William W."/>
        </authorList>
    </citation>
    <scope>NUCLEOTIDE SEQUENCE [LARGE SCALE GENOMIC DNA]</scope>
</reference>
<evidence type="ECO:0000313" key="3">
    <source>
        <dbReference type="Proteomes" id="UP001159427"/>
    </source>
</evidence>
<dbReference type="InterPro" id="IPR048365">
    <property type="entry name" value="TNP-like_RNaseH_N"/>
</dbReference>
<feature type="non-terminal residue" evidence="2">
    <location>
        <position position="465"/>
    </location>
</feature>
<accession>A0ABN8S3R7</accession>
<gene>
    <name evidence="2" type="ORF">PEVE_00016640</name>
</gene>
<feature type="domain" description="Transposable element P transposase-like RNase H" evidence="1">
    <location>
        <begin position="66"/>
        <end position="207"/>
    </location>
</feature>
<proteinExistence type="predicted"/>
<evidence type="ECO:0000313" key="2">
    <source>
        <dbReference type="EMBL" id="CAH3186114.1"/>
    </source>
</evidence>
<dbReference type="Pfam" id="PF21787">
    <property type="entry name" value="TNP-like_RNaseH_N"/>
    <property type="match status" value="1"/>
</dbReference>
<keyword evidence="3" id="KW-1185">Reference proteome</keyword>
<protein>
    <recommendedName>
        <fullName evidence="1">Transposable element P transposase-like RNase H domain-containing protein</fullName>
    </recommendedName>
</protein>
<comment type="caution">
    <text evidence="2">The sequence shown here is derived from an EMBL/GenBank/DDBJ whole genome shotgun (WGS) entry which is preliminary data.</text>
</comment>
<name>A0ABN8S3R7_9CNID</name>
<evidence type="ECO:0000259" key="1">
    <source>
        <dbReference type="Pfam" id="PF21787"/>
    </source>
</evidence>
<sequence>MECLWTQQTSIAATKSKRGYRWHPKIIRLCIDLYCKNPHVLDPLRKFIILPSNRTIRLYKNKVEEKPGWNDQALKWCLETAQEKNLREEDYWGGFVIDEMKIQESLEMVVKHGKHRLVGFVDLGEGHDLMTSLSGKTEPQLATNVLQFIFTSDSGFRFPVAQFASGECSPSDLYFNFWKGVRKMLEFGFVIYWTIMDGADCNRQFIKMHFRGRDPVKDKFITSNIHTGTPMVFVMDPKLNIKKIRNNIEKSNASGKPRCLMIRGKNVTWQYFKDAFNWDQKSFTLPLHEKLTDQHFNLDPASKMRSHLAEDVLDDKMLFLMQKYQENMIGQGKDSSHLDSTISLLVHTSKLVNLFSDKLVIRSNGDPRLGQLNHFHKFMNDWRSESSENNNQFVSSKLWFDLQSMCLGFGSMVAVKQAQFPQSIIKPAIVYQDGVENHFCQVWSCNGQNNNPTYLQQESTQNSIR</sequence>
<organism evidence="2 3">
    <name type="scientific">Porites evermanni</name>
    <dbReference type="NCBI Taxonomy" id="104178"/>
    <lineage>
        <taxon>Eukaryota</taxon>
        <taxon>Metazoa</taxon>
        <taxon>Cnidaria</taxon>
        <taxon>Anthozoa</taxon>
        <taxon>Hexacorallia</taxon>
        <taxon>Scleractinia</taxon>
        <taxon>Fungiina</taxon>
        <taxon>Poritidae</taxon>
        <taxon>Porites</taxon>
    </lineage>
</organism>
<dbReference type="Proteomes" id="UP001159427">
    <property type="component" value="Unassembled WGS sequence"/>
</dbReference>